<dbReference type="Gene3D" id="3.30.565.10">
    <property type="entry name" value="Histidine kinase-like ATPase, C-terminal domain"/>
    <property type="match status" value="1"/>
</dbReference>
<dbReference type="NCBIfam" id="TIGR00229">
    <property type="entry name" value="sensory_box"/>
    <property type="match status" value="2"/>
</dbReference>
<evidence type="ECO:0000259" key="7">
    <source>
        <dbReference type="PROSITE" id="PS50112"/>
    </source>
</evidence>
<dbReference type="SMART" id="SM00091">
    <property type="entry name" value="PAS"/>
    <property type="match status" value="2"/>
</dbReference>
<evidence type="ECO:0000259" key="8">
    <source>
        <dbReference type="PROSITE" id="PS50113"/>
    </source>
</evidence>
<comment type="catalytic activity">
    <reaction evidence="1">
        <text>ATP + protein L-histidine = ADP + protein N-phospho-L-histidine.</text>
        <dbReference type="EC" id="2.7.13.3"/>
    </reaction>
</comment>
<dbReference type="PROSITE" id="PS50112">
    <property type="entry name" value="PAS"/>
    <property type="match status" value="1"/>
</dbReference>
<dbReference type="PANTHER" id="PTHR45339:SF5">
    <property type="entry name" value="HISTIDINE KINASE"/>
    <property type="match status" value="1"/>
</dbReference>
<dbReference type="InterPro" id="IPR035965">
    <property type="entry name" value="PAS-like_dom_sf"/>
</dbReference>
<dbReference type="InterPro" id="IPR003661">
    <property type="entry name" value="HisK_dim/P_dom"/>
</dbReference>
<dbReference type="Pfam" id="PF08448">
    <property type="entry name" value="PAS_4"/>
    <property type="match status" value="1"/>
</dbReference>
<feature type="modified residue" description="4-aspartylphosphate" evidence="4">
    <location>
        <position position="574"/>
    </location>
</feature>
<dbReference type="EMBL" id="CP121472">
    <property type="protein sequence ID" value="WPL19798.1"/>
    <property type="molecule type" value="Genomic_DNA"/>
</dbReference>
<evidence type="ECO:0000256" key="3">
    <source>
        <dbReference type="ARBA" id="ARBA00022553"/>
    </source>
</evidence>
<dbReference type="CDD" id="cd17546">
    <property type="entry name" value="REC_hyHK_CKI1_RcsC-like"/>
    <property type="match status" value="1"/>
</dbReference>
<dbReference type="SUPFAM" id="SSF52172">
    <property type="entry name" value="CheY-like"/>
    <property type="match status" value="1"/>
</dbReference>
<proteinExistence type="predicted"/>
<organism evidence="9 10">
    <name type="scientific">Thiorhodovibrio winogradskyi</name>
    <dbReference type="NCBI Taxonomy" id="77007"/>
    <lineage>
        <taxon>Bacteria</taxon>
        <taxon>Pseudomonadati</taxon>
        <taxon>Pseudomonadota</taxon>
        <taxon>Gammaproteobacteria</taxon>
        <taxon>Chromatiales</taxon>
        <taxon>Chromatiaceae</taxon>
        <taxon>Thiorhodovibrio</taxon>
    </lineage>
</organism>
<dbReference type="SUPFAM" id="SSF55874">
    <property type="entry name" value="ATPase domain of HSP90 chaperone/DNA topoisomerase II/histidine kinase"/>
    <property type="match status" value="1"/>
</dbReference>
<keyword evidence="9" id="KW-0808">Transferase</keyword>
<dbReference type="Pfam" id="PF02518">
    <property type="entry name" value="HATPase_c"/>
    <property type="match status" value="1"/>
</dbReference>
<keyword evidence="9" id="KW-0418">Kinase</keyword>
<dbReference type="SMART" id="SM00448">
    <property type="entry name" value="REC"/>
    <property type="match status" value="1"/>
</dbReference>
<name>A0ABZ0SHV6_9GAMM</name>
<dbReference type="InterPro" id="IPR005467">
    <property type="entry name" value="His_kinase_dom"/>
</dbReference>
<dbReference type="InterPro" id="IPR004358">
    <property type="entry name" value="Sig_transdc_His_kin-like_C"/>
</dbReference>
<dbReference type="InterPro" id="IPR000014">
    <property type="entry name" value="PAS"/>
</dbReference>
<feature type="domain" description="PAC" evidence="8">
    <location>
        <begin position="214"/>
        <end position="262"/>
    </location>
</feature>
<dbReference type="InterPro" id="IPR011006">
    <property type="entry name" value="CheY-like_superfamily"/>
</dbReference>
<reference evidence="9 10" key="1">
    <citation type="journal article" date="2023" name="Microorganisms">
        <title>Thiorhodovibrio frisius and Trv. litoralis spp. nov., Two Novel Members from a Clade of Fastidious Purple Sulfur Bacteria That Exhibit Unique Red-Shifted Light-Harvesting Capabilities.</title>
        <authorList>
            <person name="Methner A."/>
            <person name="Kuzyk S.B."/>
            <person name="Petersen J."/>
            <person name="Bauer S."/>
            <person name="Brinkmann H."/>
            <person name="Sichau K."/>
            <person name="Wanner G."/>
            <person name="Wolf J."/>
            <person name="Neumann-Schaal M."/>
            <person name="Henke P."/>
            <person name="Tank M."/>
            <person name="Sproer C."/>
            <person name="Bunk B."/>
            <person name="Overmann J."/>
        </authorList>
    </citation>
    <scope>NUCLEOTIDE SEQUENCE [LARGE SCALE GENOMIC DNA]</scope>
    <source>
        <strain evidence="9 10">DSM 6702</strain>
    </source>
</reference>
<dbReference type="InterPro" id="IPR003594">
    <property type="entry name" value="HATPase_dom"/>
</dbReference>
<dbReference type="SMART" id="SM00387">
    <property type="entry name" value="HATPase_c"/>
    <property type="match status" value="1"/>
</dbReference>
<dbReference type="RefSeq" id="WP_328985548.1">
    <property type="nucleotide sequence ID" value="NZ_CP121472.1"/>
</dbReference>
<dbReference type="SMART" id="SM00388">
    <property type="entry name" value="HisKA"/>
    <property type="match status" value="1"/>
</dbReference>
<dbReference type="SUPFAM" id="SSF55785">
    <property type="entry name" value="PYP-like sensor domain (PAS domain)"/>
    <property type="match status" value="2"/>
</dbReference>
<dbReference type="Pfam" id="PF13188">
    <property type="entry name" value="PAS_8"/>
    <property type="match status" value="1"/>
</dbReference>
<dbReference type="Pfam" id="PF00072">
    <property type="entry name" value="Response_reg"/>
    <property type="match status" value="1"/>
</dbReference>
<dbReference type="InterPro" id="IPR013656">
    <property type="entry name" value="PAS_4"/>
</dbReference>
<dbReference type="PROSITE" id="PS50109">
    <property type="entry name" value="HIS_KIN"/>
    <property type="match status" value="1"/>
</dbReference>
<dbReference type="InterPro" id="IPR001789">
    <property type="entry name" value="Sig_transdc_resp-reg_receiver"/>
</dbReference>
<gene>
    <name evidence="9" type="primary">luxQ_8</name>
    <name evidence="9" type="ORF">Thiowin_04943</name>
</gene>
<keyword evidence="10" id="KW-1185">Reference proteome</keyword>
<evidence type="ECO:0000313" key="10">
    <source>
        <dbReference type="Proteomes" id="UP001432180"/>
    </source>
</evidence>
<dbReference type="Gene3D" id="3.40.50.2300">
    <property type="match status" value="1"/>
</dbReference>
<feature type="domain" description="Histidine kinase" evidence="5">
    <location>
        <begin position="280"/>
        <end position="502"/>
    </location>
</feature>
<dbReference type="InterPro" id="IPR036097">
    <property type="entry name" value="HisK_dim/P_sf"/>
</dbReference>
<evidence type="ECO:0000313" key="9">
    <source>
        <dbReference type="EMBL" id="WPL19798.1"/>
    </source>
</evidence>
<dbReference type="CDD" id="cd16922">
    <property type="entry name" value="HATPase_EvgS-ArcB-TorS-like"/>
    <property type="match status" value="1"/>
</dbReference>
<dbReference type="Proteomes" id="UP001432180">
    <property type="component" value="Chromosome"/>
</dbReference>
<evidence type="ECO:0000256" key="1">
    <source>
        <dbReference type="ARBA" id="ARBA00000085"/>
    </source>
</evidence>
<evidence type="ECO:0000259" key="6">
    <source>
        <dbReference type="PROSITE" id="PS50110"/>
    </source>
</evidence>
<dbReference type="InterPro" id="IPR036890">
    <property type="entry name" value="HATPase_C_sf"/>
</dbReference>
<sequence>MVIAASSSRLSTDYRAQFEHSRQIYQHLLKVLESTTDAFFEVNSEFRLLYINRTGLQAAGFSSSSEVVGRSLWDVFPEAVGTRFQNECLRALNEHIPVEFEAYYAPHQHWYEVHAYPSERSLCVYFRIINERKAAKEQLLASEGRFRSLFEQAGDAILIADEQGRYTDANPAACAMLGYTREELLQMSVAELAVPTETWTLTAQWNDFTTQGAQSGEFRLRRKDGSLIMTEYCAVANVVPGQHMSVLRDISARKKAEQRLLEDTRHALAASSAKSAFLANMSHEIRTPLNGVVGMLSLLESTQLTPEQADYVQQARQSSERLTRLLSDILDLSRVEAGHLVLSHENFDFCDCMRSLEQLFAPAARQKGIGFCIDLDPEIPRRVMGDPIRVHQIIGNLIGNAIKFTHHGRVSLTVRWLGHGRGQDALVFFSVRDTGSGIPAEQLDHLFEPFAQVENVFTRTHDGVGLGLSIVRSLLKLMRGSLCIGSEPGKGTEFTLSIPFGSVADAACEPPPGIMAATDLLQGLDVLVADDEPVNRLVAKRLLEKSGSRVHAVSDGFQALDALRDQRYDLLLLDLRMPGLDGISTATAIREGQAGKQNRTLPIIALTAHAMTGDRERFLAAGMDAYAPKPIDLAQLREAIGLALVCRNKEKGTQQLGQ</sequence>
<dbReference type="PROSITE" id="PS50110">
    <property type="entry name" value="RESPONSE_REGULATORY"/>
    <property type="match status" value="1"/>
</dbReference>
<dbReference type="PANTHER" id="PTHR45339">
    <property type="entry name" value="HYBRID SIGNAL TRANSDUCTION HISTIDINE KINASE J"/>
    <property type="match status" value="1"/>
</dbReference>
<dbReference type="GO" id="GO:0004673">
    <property type="term" value="F:protein histidine kinase activity"/>
    <property type="evidence" value="ECO:0007669"/>
    <property type="project" value="UniProtKB-EC"/>
</dbReference>
<feature type="domain" description="PAS" evidence="7">
    <location>
        <begin position="142"/>
        <end position="195"/>
    </location>
</feature>
<dbReference type="Gene3D" id="1.10.287.130">
    <property type="match status" value="1"/>
</dbReference>
<feature type="domain" description="Response regulatory" evidence="6">
    <location>
        <begin position="525"/>
        <end position="644"/>
    </location>
</feature>
<accession>A0ABZ0SHV6</accession>
<dbReference type="InterPro" id="IPR000700">
    <property type="entry name" value="PAS-assoc_C"/>
</dbReference>
<dbReference type="Pfam" id="PF00512">
    <property type="entry name" value="HisKA"/>
    <property type="match status" value="1"/>
</dbReference>
<dbReference type="CDD" id="cd00130">
    <property type="entry name" value="PAS"/>
    <property type="match status" value="2"/>
</dbReference>
<dbReference type="EC" id="2.7.13.3" evidence="2"/>
<evidence type="ECO:0000256" key="2">
    <source>
        <dbReference type="ARBA" id="ARBA00012438"/>
    </source>
</evidence>
<evidence type="ECO:0000256" key="4">
    <source>
        <dbReference type="PROSITE-ProRule" id="PRU00169"/>
    </source>
</evidence>
<dbReference type="SUPFAM" id="SSF47384">
    <property type="entry name" value="Homodimeric domain of signal transducing histidine kinase"/>
    <property type="match status" value="1"/>
</dbReference>
<dbReference type="PROSITE" id="PS50113">
    <property type="entry name" value="PAC"/>
    <property type="match status" value="1"/>
</dbReference>
<dbReference type="CDD" id="cd00082">
    <property type="entry name" value="HisKA"/>
    <property type="match status" value="1"/>
</dbReference>
<protein>
    <recommendedName>
        <fullName evidence="2">histidine kinase</fullName>
        <ecNumber evidence="2">2.7.13.3</ecNumber>
    </recommendedName>
</protein>
<dbReference type="Gene3D" id="3.30.450.20">
    <property type="entry name" value="PAS domain"/>
    <property type="match status" value="2"/>
</dbReference>
<evidence type="ECO:0000259" key="5">
    <source>
        <dbReference type="PROSITE" id="PS50109"/>
    </source>
</evidence>
<dbReference type="PRINTS" id="PR00344">
    <property type="entry name" value="BCTRLSENSOR"/>
</dbReference>
<keyword evidence="3 4" id="KW-0597">Phosphoprotein</keyword>